<name>A0A8S2S0X5_9BILA</name>
<dbReference type="PANTHER" id="PTHR46464:SF1">
    <property type="entry name" value="ANKYRIN AND ARMADILLO REPEAT-CONTAINING PROTEIN"/>
    <property type="match status" value="1"/>
</dbReference>
<sequence>MYYVAATIRSSEEWALEVREQGAFSLWALGGQIKSQQRYVAECFGIPHIVTMLLSKSEKLQYVSLNAVIALADESEPNQNRLYRENILAPLIRLLKHYHQLSHRVLLVLVQSFSVLCVGVSLTPNTLLQNAIVEHNAISMIIRLMESTQHVDLKVECCLSLAKLVLNNSANQKQLSNDFNIADVVVRFSEINESDLKLRALLALSLFAYNNLENQCIFKDTNKISYDSFRTFIDSSNTTYSALACFQVSKYISSLARVRTGISDGFVSCQVLERLIEKLYTLSPPATSEDAGDEVEMHSTCAIAIGALSYNKTAFRLLYNLVRRDPTLYDKIVECGQRSCMSPEFVKFFESERVNGLPVDSLSLHLRVLESRSASSAHRRSTFSDRKTPSRIETANSHLRIQTTSVCSTIPSIQNKRHLRLSSKLSHT</sequence>
<comment type="caution">
    <text evidence="1">The sequence shown here is derived from an EMBL/GenBank/DDBJ whole genome shotgun (WGS) entry which is preliminary data.</text>
</comment>
<gene>
    <name evidence="1" type="ORF">GIL414_LOCUS21245</name>
</gene>
<dbReference type="Proteomes" id="UP000681720">
    <property type="component" value="Unassembled WGS sequence"/>
</dbReference>
<dbReference type="InterPro" id="IPR043379">
    <property type="entry name" value="ANKAR"/>
</dbReference>
<dbReference type="InterPro" id="IPR011989">
    <property type="entry name" value="ARM-like"/>
</dbReference>
<dbReference type="AlphaFoldDB" id="A0A8S2S0X5"/>
<dbReference type="Gene3D" id="1.25.10.10">
    <property type="entry name" value="Leucine-rich Repeat Variant"/>
    <property type="match status" value="1"/>
</dbReference>
<organism evidence="1 2">
    <name type="scientific">Rotaria magnacalcarata</name>
    <dbReference type="NCBI Taxonomy" id="392030"/>
    <lineage>
        <taxon>Eukaryota</taxon>
        <taxon>Metazoa</taxon>
        <taxon>Spiralia</taxon>
        <taxon>Gnathifera</taxon>
        <taxon>Rotifera</taxon>
        <taxon>Eurotatoria</taxon>
        <taxon>Bdelloidea</taxon>
        <taxon>Philodinida</taxon>
        <taxon>Philodinidae</taxon>
        <taxon>Rotaria</taxon>
    </lineage>
</organism>
<dbReference type="EMBL" id="CAJOBJ010017304">
    <property type="protein sequence ID" value="CAF4191901.1"/>
    <property type="molecule type" value="Genomic_DNA"/>
</dbReference>
<dbReference type="SUPFAM" id="SSF48371">
    <property type="entry name" value="ARM repeat"/>
    <property type="match status" value="1"/>
</dbReference>
<accession>A0A8S2S0X5</accession>
<dbReference type="PANTHER" id="PTHR46464">
    <property type="entry name" value="ANK_REP_REGION DOMAIN-CONTAINING PROTEIN"/>
    <property type="match status" value="1"/>
</dbReference>
<proteinExistence type="predicted"/>
<protein>
    <submittedName>
        <fullName evidence="1">Uncharacterized protein</fullName>
    </submittedName>
</protein>
<reference evidence="1" key="1">
    <citation type="submission" date="2021-02" db="EMBL/GenBank/DDBJ databases">
        <authorList>
            <person name="Nowell W R."/>
        </authorList>
    </citation>
    <scope>NUCLEOTIDE SEQUENCE</scope>
</reference>
<evidence type="ECO:0000313" key="2">
    <source>
        <dbReference type="Proteomes" id="UP000681720"/>
    </source>
</evidence>
<evidence type="ECO:0000313" key="1">
    <source>
        <dbReference type="EMBL" id="CAF4191901.1"/>
    </source>
</evidence>
<dbReference type="InterPro" id="IPR016024">
    <property type="entry name" value="ARM-type_fold"/>
</dbReference>